<dbReference type="PANTHER" id="PTHR47197:SF3">
    <property type="entry name" value="DIHYDRO-HEME D1 DEHYDROGENASE"/>
    <property type="match status" value="1"/>
</dbReference>
<dbReference type="EMBL" id="MTBP01000002">
    <property type="protein sequence ID" value="POM25158.1"/>
    <property type="molecule type" value="Genomic_DNA"/>
</dbReference>
<dbReference type="InterPro" id="IPR051200">
    <property type="entry name" value="Host-pathogen_enzymatic-act"/>
</dbReference>
<evidence type="ECO:0000313" key="2">
    <source>
        <dbReference type="Proteomes" id="UP000242367"/>
    </source>
</evidence>
<comment type="caution">
    <text evidence="1">The sequence shown here is derived from an EMBL/GenBank/DDBJ whole genome shotgun (WGS) entry which is preliminary data.</text>
</comment>
<dbReference type="InterPro" id="IPR015943">
    <property type="entry name" value="WD40/YVTN_repeat-like_dom_sf"/>
</dbReference>
<accession>A0A2P4UJG9</accession>
<keyword evidence="2" id="KW-1185">Reference proteome</keyword>
<dbReference type="RefSeq" id="WP_103564196.1">
    <property type="nucleotide sequence ID" value="NZ_MTBP01000002.1"/>
</dbReference>
<reference evidence="1 2" key="1">
    <citation type="journal article" date="2017" name="Chemistry">
        <title>Isolation, Biosynthesis and Chemical Modifications of Rubterolones A-F: Rare Tropolone Alkaloids from Actinomadura sp. 5-2.</title>
        <authorList>
            <person name="Guo H."/>
            <person name="Benndorf R."/>
            <person name="Leichnitz D."/>
            <person name="Klassen J.L."/>
            <person name="Vollmers J."/>
            <person name="Gorls H."/>
            <person name="Steinacker M."/>
            <person name="Weigel C."/>
            <person name="Dahse H.M."/>
            <person name="Kaster A.K."/>
            <person name="de Beer Z.W."/>
            <person name="Poulsen M."/>
            <person name="Beemelmanns C."/>
        </authorList>
    </citation>
    <scope>NUCLEOTIDE SEQUENCE [LARGE SCALE GENOMIC DNA]</scope>
    <source>
        <strain evidence="1 2">5-2</strain>
    </source>
</reference>
<sequence length="345" mass="36157">MTVTPRDDREGDVLAVVGQSGPSVSFFDAATDRHLGSVATLAEPHELAFDPVERLLWVTMTYYSGFYHANTGRRTELTVIDPDARRVVDVVDLAPEHAPHGIALDVARRRVYVSVEGSDERPGGVVVLDAGTRRPIGRIDSGAPGAHWIALDAAGRVGCVANKEAPFVSVLDLERGTLTGRAPVPSSEGVAVSADGARAYAASPFRGSFFDGDEPESAINVIDTVSATVIDALPTENSVLPVHLTSTGLLLVGEVRTRGRAMAPGRLTVFSADTHKEIGGLDIGTVPLTVHSSPDGRLGYVACFASATVEVVDLASLRRVSRLDLGAFGESGAHGLAYIPSEGAS</sequence>
<dbReference type="PANTHER" id="PTHR47197">
    <property type="entry name" value="PROTEIN NIRF"/>
    <property type="match status" value="1"/>
</dbReference>
<proteinExistence type="predicted"/>
<name>A0A2P4UJG9_9ACTN</name>
<dbReference type="SUPFAM" id="SSF50974">
    <property type="entry name" value="Nitrous oxide reductase, N-terminal domain"/>
    <property type="match status" value="1"/>
</dbReference>
<gene>
    <name evidence="1" type="ORF">BTM25_38010</name>
</gene>
<dbReference type="Gene3D" id="2.130.10.10">
    <property type="entry name" value="YVTN repeat-like/Quinoprotein amine dehydrogenase"/>
    <property type="match status" value="2"/>
</dbReference>
<protein>
    <submittedName>
        <fullName evidence="1">PQQ-dependent catabolism-associated beta-propeller protein</fullName>
    </submittedName>
</protein>
<evidence type="ECO:0000313" key="1">
    <source>
        <dbReference type="EMBL" id="POM25158.1"/>
    </source>
</evidence>
<dbReference type="InterPro" id="IPR011045">
    <property type="entry name" value="N2O_reductase_N"/>
</dbReference>
<dbReference type="AlphaFoldDB" id="A0A2P4UJG9"/>
<dbReference type="Proteomes" id="UP000242367">
    <property type="component" value="Unassembled WGS sequence"/>
</dbReference>
<organism evidence="1 2">
    <name type="scientific">Actinomadura rubteroloni</name>
    <dbReference type="NCBI Taxonomy" id="1926885"/>
    <lineage>
        <taxon>Bacteria</taxon>
        <taxon>Bacillati</taxon>
        <taxon>Actinomycetota</taxon>
        <taxon>Actinomycetes</taxon>
        <taxon>Streptosporangiales</taxon>
        <taxon>Thermomonosporaceae</taxon>
        <taxon>Actinomadura</taxon>
    </lineage>
</organism>